<organism evidence="1 2">
    <name type="scientific">Callosobruchus maculatus</name>
    <name type="common">Southern cowpea weevil</name>
    <name type="synonym">Pulse bruchid</name>
    <dbReference type="NCBI Taxonomy" id="64391"/>
    <lineage>
        <taxon>Eukaryota</taxon>
        <taxon>Metazoa</taxon>
        <taxon>Ecdysozoa</taxon>
        <taxon>Arthropoda</taxon>
        <taxon>Hexapoda</taxon>
        <taxon>Insecta</taxon>
        <taxon>Pterygota</taxon>
        <taxon>Neoptera</taxon>
        <taxon>Endopterygota</taxon>
        <taxon>Coleoptera</taxon>
        <taxon>Polyphaga</taxon>
        <taxon>Cucujiformia</taxon>
        <taxon>Chrysomeloidea</taxon>
        <taxon>Chrysomelidae</taxon>
        <taxon>Bruchinae</taxon>
        <taxon>Bruchini</taxon>
        <taxon>Callosobruchus</taxon>
    </lineage>
</organism>
<name>A0A653D9Q9_CALMS</name>
<protein>
    <submittedName>
        <fullName evidence="1">Uncharacterized protein</fullName>
    </submittedName>
</protein>
<gene>
    <name evidence="1" type="ORF">CALMAC_LOCUS15206</name>
</gene>
<evidence type="ECO:0000313" key="1">
    <source>
        <dbReference type="EMBL" id="VEN56271.1"/>
    </source>
</evidence>
<proteinExistence type="predicted"/>
<accession>A0A653D9Q9</accession>
<reference evidence="1 2" key="1">
    <citation type="submission" date="2019-01" db="EMBL/GenBank/DDBJ databases">
        <authorList>
            <person name="Sayadi A."/>
        </authorList>
    </citation>
    <scope>NUCLEOTIDE SEQUENCE [LARGE SCALE GENOMIC DNA]</scope>
</reference>
<dbReference type="EMBL" id="CAACVG010010631">
    <property type="protein sequence ID" value="VEN56271.1"/>
    <property type="molecule type" value="Genomic_DNA"/>
</dbReference>
<keyword evidence="2" id="KW-1185">Reference proteome</keyword>
<evidence type="ECO:0000313" key="2">
    <source>
        <dbReference type="Proteomes" id="UP000410492"/>
    </source>
</evidence>
<dbReference type="Proteomes" id="UP000410492">
    <property type="component" value="Unassembled WGS sequence"/>
</dbReference>
<feature type="non-terminal residue" evidence="1">
    <location>
        <position position="1"/>
    </location>
</feature>
<sequence length="11" mass="1400">YYCIFRFLGAF</sequence>